<name>A0ABZ1U4K6_9ACTN</name>
<feature type="chain" id="PRO_5046488712" evidence="1">
    <location>
        <begin position="26"/>
        <end position="135"/>
    </location>
</feature>
<dbReference type="EMBL" id="CP108110">
    <property type="protein sequence ID" value="WUQ84929.1"/>
    <property type="molecule type" value="Genomic_DNA"/>
</dbReference>
<gene>
    <name evidence="2" type="ORF">OHA16_19330</name>
</gene>
<accession>A0ABZ1U4K6</accession>
<proteinExistence type="predicted"/>
<organism evidence="2 3">
    <name type="scientific">Kitasatospora purpeofusca</name>
    <dbReference type="NCBI Taxonomy" id="67352"/>
    <lineage>
        <taxon>Bacteria</taxon>
        <taxon>Bacillati</taxon>
        <taxon>Actinomycetota</taxon>
        <taxon>Actinomycetes</taxon>
        <taxon>Kitasatosporales</taxon>
        <taxon>Streptomycetaceae</taxon>
        <taxon>Kitasatospora</taxon>
    </lineage>
</organism>
<protein>
    <submittedName>
        <fullName evidence="2">Uncharacterized protein</fullName>
    </submittedName>
</protein>
<evidence type="ECO:0000256" key="1">
    <source>
        <dbReference type="SAM" id="SignalP"/>
    </source>
</evidence>
<reference evidence="2" key="1">
    <citation type="submission" date="2022-10" db="EMBL/GenBank/DDBJ databases">
        <title>The complete genomes of actinobacterial strains from the NBC collection.</title>
        <authorList>
            <person name="Joergensen T.S."/>
            <person name="Alvarez Arevalo M."/>
            <person name="Sterndorff E.B."/>
            <person name="Faurdal D."/>
            <person name="Vuksanovic O."/>
            <person name="Mourched A.-S."/>
            <person name="Charusanti P."/>
            <person name="Shaw S."/>
            <person name="Blin K."/>
            <person name="Weber T."/>
        </authorList>
    </citation>
    <scope>NUCLEOTIDE SEQUENCE</scope>
    <source>
        <strain evidence="2">NBC_00222</strain>
    </source>
</reference>
<keyword evidence="1" id="KW-0732">Signal</keyword>
<dbReference type="RefSeq" id="WP_328955745.1">
    <property type="nucleotide sequence ID" value="NZ_CP108110.1"/>
</dbReference>
<dbReference type="Proteomes" id="UP001432222">
    <property type="component" value="Chromosome"/>
</dbReference>
<keyword evidence="3" id="KW-1185">Reference proteome</keyword>
<sequence>MTTNHTASGLINAAGALMAALSAHADLPVPRVTSEEVVSAERDASGDLVLVWGLCFGFHRDNALSDFEQWRQALGVDPTTVDRGSTGPHAWLSAATTFAGVPLSLTGYYTLALRNHVRDPHVDPGMPVGEDGGAK</sequence>
<feature type="signal peptide" evidence="1">
    <location>
        <begin position="1"/>
        <end position="25"/>
    </location>
</feature>
<evidence type="ECO:0000313" key="2">
    <source>
        <dbReference type="EMBL" id="WUQ84929.1"/>
    </source>
</evidence>
<evidence type="ECO:0000313" key="3">
    <source>
        <dbReference type="Proteomes" id="UP001432222"/>
    </source>
</evidence>